<reference evidence="2" key="1">
    <citation type="journal article" date="2019" name="Int. J. Syst. Evol. Microbiol.">
        <title>The Global Catalogue of Microorganisms (GCM) 10K type strain sequencing project: providing services to taxonomists for standard genome sequencing and annotation.</title>
        <authorList>
            <consortium name="The Broad Institute Genomics Platform"/>
            <consortium name="The Broad Institute Genome Sequencing Center for Infectious Disease"/>
            <person name="Wu L."/>
            <person name="Ma J."/>
        </authorList>
    </citation>
    <scope>NUCLEOTIDE SEQUENCE [LARGE SCALE GENOMIC DNA]</scope>
    <source>
        <strain evidence="2">JCM 13852</strain>
    </source>
</reference>
<evidence type="ECO:0000313" key="2">
    <source>
        <dbReference type="Proteomes" id="UP001596183"/>
    </source>
</evidence>
<sequence length="62" mass="7192">MTERMAIFIEKRHKRGRRWGLNVIAYRSPNRLGLISLTGTVVAPRAGKPWRDKPHAAGERRR</sequence>
<dbReference type="Proteomes" id="UP001596183">
    <property type="component" value="Unassembled WGS sequence"/>
</dbReference>
<dbReference type="EMBL" id="JBHSPC010000027">
    <property type="protein sequence ID" value="MFC5670554.1"/>
    <property type="molecule type" value="Genomic_DNA"/>
</dbReference>
<proteinExistence type="predicted"/>
<name>A0ABW0XLT7_9ACTN</name>
<keyword evidence="2" id="KW-1185">Reference proteome</keyword>
<comment type="caution">
    <text evidence="1">The sequence shown here is derived from an EMBL/GenBank/DDBJ whole genome shotgun (WGS) entry which is preliminary data.</text>
</comment>
<dbReference type="RefSeq" id="WP_381209037.1">
    <property type="nucleotide sequence ID" value="NZ_JBHSPC010000027.1"/>
</dbReference>
<organism evidence="1 2">
    <name type="scientific">Streptomyces incanus</name>
    <dbReference type="NCBI Taxonomy" id="887453"/>
    <lineage>
        <taxon>Bacteria</taxon>
        <taxon>Bacillati</taxon>
        <taxon>Actinomycetota</taxon>
        <taxon>Actinomycetes</taxon>
        <taxon>Kitasatosporales</taxon>
        <taxon>Streptomycetaceae</taxon>
        <taxon>Streptomyces</taxon>
    </lineage>
</organism>
<gene>
    <name evidence="1" type="ORF">ACFP2V_10635</name>
</gene>
<accession>A0ABW0XLT7</accession>
<protein>
    <recommendedName>
        <fullName evidence="3">Transposase</fullName>
    </recommendedName>
</protein>
<evidence type="ECO:0000313" key="1">
    <source>
        <dbReference type="EMBL" id="MFC5670554.1"/>
    </source>
</evidence>
<evidence type="ECO:0008006" key="3">
    <source>
        <dbReference type="Google" id="ProtNLM"/>
    </source>
</evidence>